<organism evidence="9 10">
    <name type="scientific">Blautia hominis</name>
    <dbReference type="NCBI Taxonomy" id="2025493"/>
    <lineage>
        <taxon>Bacteria</taxon>
        <taxon>Bacillati</taxon>
        <taxon>Bacillota</taxon>
        <taxon>Clostridia</taxon>
        <taxon>Lachnospirales</taxon>
        <taxon>Lachnospiraceae</taxon>
        <taxon>Blautia</taxon>
    </lineage>
</organism>
<dbReference type="Pfam" id="PF02518">
    <property type="entry name" value="HATPase_c"/>
    <property type="match status" value="1"/>
</dbReference>
<keyword evidence="7" id="KW-1133">Transmembrane helix</keyword>
<dbReference type="InterPro" id="IPR036890">
    <property type="entry name" value="HATPase_C_sf"/>
</dbReference>
<evidence type="ECO:0000256" key="3">
    <source>
        <dbReference type="ARBA" id="ARBA00022553"/>
    </source>
</evidence>
<dbReference type="SUPFAM" id="SSF47384">
    <property type="entry name" value="Homodimeric domain of signal transducing histidine kinase"/>
    <property type="match status" value="1"/>
</dbReference>
<name>A0ABQ0B9V0_9FIRM</name>
<dbReference type="CDD" id="cd00082">
    <property type="entry name" value="HisKA"/>
    <property type="match status" value="1"/>
</dbReference>
<dbReference type="Gene3D" id="3.30.565.10">
    <property type="entry name" value="Histidine kinase-like ATPase, C-terminal domain"/>
    <property type="match status" value="1"/>
</dbReference>
<feature type="transmembrane region" description="Helical" evidence="7">
    <location>
        <begin position="167"/>
        <end position="191"/>
    </location>
</feature>
<protein>
    <recommendedName>
        <fullName evidence="2">histidine kinase</fullName>
        <ecNumber evidence="2">2.7.13.3</ecNumber>
    </recommendedName>
</protein>
<gene>
    <name evidence="9" type="ORF">K040078D81_23460</name>
</gene>
<evidence type="ECO:0000256" key="5">
    <source>
        <dbReference type="ARBA" id="ARBA00022777"/>
    </source>
</evidence>
<dbReference type="PROSITE" id="PS50109">
    <property type="entry name" value="HIS_KIN"/>
    <property type="match status" value="1"/>
</dbReference>
<keyword evidence="6" id="KW-0902">Two-component regulatory system</keyword>
<dbReference type="PRINTS" id="PR00344">
    <property type="entry name" value="BCTRLSENSOR"/>
</dbReference>
<comment type="catalytic activity">
    <reaction evidence="1">
        <text>ATP + protein L-histidine = ADP + protein N-phospho-L-histidine.</text>
        <dbReference type="EC" id="2.7.13.3"/>
    </reaction>
</comment>
<evidence type="ECO:0000313" key="9">
    <source>
        <dbReference type="EMBL" id="GAA6408229.1"/>
    </source>
</evidence>
<evidence type="ECO:0000256" key="4">
    <source>
        <dbReference type="ARBA" id="ARBA00022679"/>
    </source>
</evidence>
<dbReference type="RefSeq" id="WP_390405428.1">
    <property type="nucleotide sequence ID" value="NZ_BAABYW010000001.1"/>
</dbReference>
<evidence type="ECO:0000313" key="10">
    <source>
        <dbReference type="Proteomes" id="UP001600943"/>
    </source>
</evidence>
<dbReference type="InterPro" id="IPR050736">
    <property type="entry name" value="Sensor_HK_Regulatory"/>
</dbReference>
<dbReference type="Pfam" id="PF00512">
    <property type="entry name" value="HisKA"/>
    <property type="match status" value="1"/>
</dbReference>
<dbReference type="SMART" id="SM00387">
    <property type="entry name" value="HATPase_c"/>
    <property type="match status" value="1"/>
</dbReference>
<dbReference type="CDD" id="cd00075">
    <property type="entry name" value="HATPase"/>
    <property type="match status" value="1"/>
</dbReference>
<evidence type="ECO:0000256" key="2">
    <source>
        <dbReference type="ARBA" id="ARBA00012438"/>
    </source>
</evidence>
<comment type="caution">
    <text evidence="9">The sequence shown here is derived from an EMBL/GenBank/DDBJ whole genome shotgun (WGS) entry which is preliminary data.</text>
</comment>
<dbReference type="InterPro" id="IPR003594">
    <property type="entry name" value="HATPase_dom"/>
</dbReference>
<dbReference type="PANTHER" id="PTHR43711">
    <property type="entry name" value="TWO-COMPONENT HISTIDINE KINASE"/>
    <property type="match status" value="1"/>
</dbReference>
<accession>A0ABQ0B9V0</accession>
<feature type="domain" description="Histidine kinase" evidence="8">
    <location>
        <begin position="212"/>
        <end position="427"/>
    </location>
</feature>
<dbReference type="EMBL" id="BAABYW010000001">
    <property type="protein sequence ID" value="GAA6408229.1"/>
    <property type="molecule type" value="Genomic_DNA"/>
</dbReference>
<dbReference type="InterPro" id="IPR036097">
    <property type="entry name" value="HisK_dim/P_sf"/>
</dbReference>
<dbReference type="PANTHER" id="PTHR43711:SF1">
    <property type="entry name" value="HISTIDINE KINASE 1"/>
    <property type="match status" value="1"/>
</dbReference>
<dbReference type="InterPro" id="IPR004358">
    <property type="entry name" value="Sig_transdc_His_kin-like_C"/>
</dbReference>
<evidence type="ECO:0000256" key="1">
    <source>
        <dbReference type="ARBA" id="ARBA00000085"/>
    </source>
</evidence>
<dbReference type="Proteomes" id="UP001600943">
    <property type="component" value="Unassembled WGS sequence"/>
</dbReference>
<dbReference type="SMART" id="SM00388">
    <property type="entry name" value="HisKA"/>
    <property type="match status" value="1"/>
</dbReference>
<dbReference type="InterPro" id="IPR003661">
    <property type="entry name" value="HisK_dim/P_dom"/>
</dbReference>
<proteinExistence type="predicted"/>
<dbReference type="SUPFAM" id="SSF55874">
    <property type="entry name" value="ATPase domain of HSP90 chaperone/DNA topoisomerase II/histidine kinase"/>
    <property type="match status" value="1"/>
</dbReference>
<keyword evidence="7" id="KW-0812">Transmembrane</keyword>
<reference evidence="9 10" key="1">
    <citation type="submission" date="2024-04" db="EMBL/GenBank/DDBJ databases">
        <title>Defined microbial consortia suppress multidrug-resistant proinflammatory Enterobacteriaceae via ecological control.</title>
        <authorList>
            <person name="Furuichi M."/>
            <person name="Kawaguchi T."/>
            <person name="Pust M."/>
            <person name="Yasuma K."/>
            <person name="Plichta D."/>
            <person name="Hasegawa N."/>
            <person name="Ohya T."/>
            <person name="Bhattarai S."/>
            <person name="Sasajima S."/>
            <person name="Aoto Y."/>
            <person name="Tuganbaev T."/>
            <person name="Yaginuma M."/>
            <person name="Ueda M."/>
            <person name="Okahashi N."/>
            <person name="Amafuji K."/>
            <person name="Kiridooshi Y."/>
            <person name="Sugita K."/>
            <person name="Strazar M."/>
            <person name="Skelly A."/>
            <person name="Suda W."/>
            <person name="Hattori M."/>
            <person name="Nakamoto N."/>
            <person name="Caballero S."/>
            <person name="Norman J."/>
            <person name="Olle B."/>
            <person name="Tanoue T."/>
            <person name="Arita M."/>
            <person name="Bucci V."/>
            <person name="Atarashi K."/>
            <person name="Xavier R."/>
            <person name="Honda K."/>
        </authorList>
    </citation>
    <scope>NUCLEOTIDE SEQUENCE [LARGE SCALE GENOMIC DNA]</scope>
    <source>
        <strain evidence="10">k04-0078-D8-1</strain>
    </source>
</reference>
<dbReference type="Gene3D" id="1.10.287.130">
    <property type="match status" value="1"/>
</dbReference>
<evidence type="ECO:0000256" key="7">
    <source>
        <dbReference type="SAM" id="Phobius"/>
    </source>
</evidence>
<dbReference type="EC" id="2.7.13.3" evidence="2"/>
<keyword evidence="3" id="KW-0597">Phosphoprotein</keyword>
<keyword evidence="10" id="KW-1185">Reference proteome</keyword>
<keyword evidence="5" id="KW-0418">Kinase</keyword>
<keyword evidence="7" id="KW-0472">Membrane</keyword>
<dbReference type="InterPro" id="IPR005467">
    <property type="entry name" value="His_kinase_dom"/>
</dbReference>
<sequence>MYKKLRMKMTLFCSAVTGVILLAMTLAGLLAFQNLLDANDAAVHDKEVDSVLAYLEKSRVIDYGQIATMANPRFYTIDLYENGVLYSYDPEEEKQEMMDKIIHRAMEHYGFDVNHPPLGKGITKPLEFSFDHKKTEHLVTFASVPYPYGTFCVVISYARETLERQILYLYVVFTVIDLTALLLLLLFSWFYTGRMLAPIEKNRTKQIQFVASASHELRSPLAVMLSSADALAVADEEDRTGFHEIIKAEGLRMSRLIHDMLSLASADNQTWSMHFEKISLDTMIPEVYERYHMLAKRKGLKLQITLPDSGEEPEVFCDGQRLEQVLGILLDNAVSYTPKGGIIYLGYEKDGARWKFWVADNGPGIPDEWKERIFDRFFRGDISRKEKKHFGLGLSIAGEIVRLHKGKIWVEDREGGGCVFYFTVPGG</sequence>
<keyword evidence="4" id="KW-0808">Transferase</keyword>
<evidence type="ECO:0000256" key="6">
    <source>
        <dbReference type="ARBA" id="ARBA00023012"/>
    </source>
</evidence>
<evidence type="ECO:0000259" key="8">
    <source>
        <dbReference type="PROSITE" id="PS50109"/>
    </source>
</evidence>